<keyword evidence="2" id="KW-1185">Reference proteome</keyword>
<sequence length="277" mass="30256">MFHLPLSVCKTLKCLSRPAPLASPNLQPPFDPATSTCLALSDHSPSAPWPRTSPRLDTISLHHLYLSPTATGSYAATIRSSHHHDEPPPAFRSDYHPFQAPLSHPKIHSNPRNVTGRRVNHGPSPPLLHSHQATTAPPPPPPLLFHARRRSPLHPSFTPYSKSPLHASFTPHSKTLRLFPCSPSTSQTHNANAPPSVSVRDRLCCYVAGKLPSHVNVVKTVVVCDSFVYLMYVCCVHGMGMGVSDDVFQNTPKLKETISVANKACWAIGELAIKVTQ</sequence>
<organism evidence="1 2">
    <name type="scientific">Cichorium intybus</name>
    <name type="common">Chicory</name>
    <dbReference type="NCBI Taxonomy" id="13427"/>
    <lineage>
        <taxon>Eukaryota</taxon>
        <taxon>Viridiplantae</taxon>
        <taxon>Streptophyta</taxon>
        <taxon>Embryophyta</taxon>
        <taxon>Tracheophyta</taxon>
        <taxon>Spermatophyta</taxon>
        <taxon>Magnoliopsida</taxon>
        <taxon>eudicotyledons</taxon>
        <taxon>Gunneridae</taxon>
        <taxon>Pentapetalae</taxon>
        <taxon>asterids</taxon>
        <taxon>campanulids</taxon>
        <taxon>Asterales</taxon>
        <taxon>Asteraceae</taxon>
        <taxon>Cichorioideae</taxon>
        <taxon>Cichorieae</taxon>
        <taxon>Cichoriinae</taxon>
        <taxon>Cichorium</taxon>
    </lineage>
</organism>
<evidence type="ECO:0000313" key="2">
    <source>
        <dbReference type="Proteomes" id="UP001055811"/>
    </source>
</evidence>
<accession>A0ACB9G8W8</accession>
<dbReference type="EMBL" id="CM042010">
    <property type="protein sequence ID" value="KAI3779495.1"/>
    <property type="molecule type" value="Genomic_DNA"/>
</dbReference>
<name>A0ACB9G8W8_CICIN</name>
<dbReference type="Proteomes" id="UP001055811">
    <property type="component" value="Linkage Group LG02"/>
</dbReference>
<gene>
    <name evidence="1" type="ORF">L2E82_09216</name>
</gene>
<comment type="caution">
    <text evidence="1">The sequence shown here is derived from an EMBL/GenBank/DDBJ whole genome shotgun (WGS) entry which is preliminary data.</text>
</comment>
<reference evidence="2" key="1">
    <citation type="journal article" date="2022" name="Mol. Ecol. Resour.">
        <title>The genomes of chicory, endive, great burdock and yacon provide insights into Asteraceae palaeo-polyploidization history and plant inulin production.</title>
        <authorList>
            <person name="Fan W."/>
            <person name="Wang S."/>
            <person name="Wang H."/>
            <person name="Wang A."/>
            <person name="Jiang F."/>
            <person name="Liu H."/>
            <person name="Zhao H."/>
            <person name="Xu D."/>
            <person name="Zhang Y."/>
        </authorList>
    </citation>
    <scope>NUCLEOTIDE SEQUENCE [LARGE SCALE GENOMIC DNA]</scope>
    <source>
        <strain evidence="2">cv. Punajuju</strain>
    </source>
</reference>
<proteinExistence type="predicted"/>
<protein>
    <submittedName>
        <fullName evidence="1">Uncharacterized protein</fullName>
    </submittedName>
</protein>
<evidence type="ECO:0000313" key="1">
    <source>
        <dbReference type="EMBL" id="KAI3779495.1"/>
    </source>
</evidence>
<reference evidence="1 2" key="2">
    <citation type="journal article" date="2022" name="Mol. Ecol. Resour.">
        <title>The genomes of chicory, endive, great burdock and yacon provide insights into Asteraceae paleo-polyploidization history and plant inulin production.</title>
        <authorList>
            <person name="Fan W."/>
            <person name="Wang S."/>
            <person name="Wang H."/>
            <person name="Wang A."/>
            <person name="Jiang F."/>
            <person name="Liu H."/>
            <person name="Zhao H."/>
            <person name="Xu D."/>
            <person name="Zhang Y."/>
        </authorList>
    </citation>
    <scope>NUCLEOTIDE SEQUENCE [LARGE SCALE GENOMIC DNA]</scope>
    <source>
        <strain evidence="2">cv. Punajuju</strain>
        <tissue evidence="1">Leaves</tissue>
    </source>
</reference>